<dbReference type="NCBIfam" id="TIGR03784">
    <property type="entry name" value="marine_sortase"/>
    <property type="match status" value="1"/>
</dbReference>
<dbReference type="GO" id="GO:0016787">
    <property type="term" value="F:hydrolase activity"/>
    <property type="evidence" value="ECO:0007669"/>
    <property type="project" value="UniProtKB-KW"/>
</dbReference>
<gene>
    <name evidence="2" type="ORF">E4634_10910</name>
</gene>
<dbReference type="InterPro" id="IPR023365">
    <property type="entry name" value="Sortase_dom-sf"/>
</dbReference>
<dbReference type="OrthoDB" id="9790661at2"/>
<dbReference type="NCBIfam" id="TIGR01076">
    <property type="entry name" value="sortase_fam"/>
    <property type="match status" value="1"/>
</dbReference>
<dbReference type="RefSeq" id="WP_135443777.1">
    <property type="nucleotide sequence ID" value="NZ_SRLE01000007.1"/>
</dbReference>
<sequence>MRLPERARRWLVSGLVVLAAQQLAAASWIHVKAALAQVLVRHAWSAALADGQRHKPWPWADTWPVARLRVPQLGIDQIVLAGASGNALAFGPGLDEGGAVPGSAGTAVIGGHRDTHFAFLRELRAGGPVLLQTPDGRWRYYRVAEAAVVDSRSVTAAPRREGAPVLELVTCYPFEAWLPGGPLRYVVTAMPQPAPQRVHL</sequence>
<dbReference type="EC" id="3.4.22.-" evidence="2"/>
<name>A0A4Z0M224_9GAMM</name>
<keyword evidence="3" id="KW-1185">Reference proteome</keyword>
<evidence type="ECO:0000256" key="1">
    <source>
        <dbReference type="ARBA" id="ARBA00022801"/>
    </source>
</evidence>
<evidence type="ECO:0000313" key="2">
    <source>
        <dbReference type="EMBL" id="TGD73530.1"/>
    </source>
</evidence>
<dbReference type="CDD" id="cd05828">
    <property type="entry name" value="Sortase_D_1"/>
    <property type="match status" value="1"/>
</dbReference>
<dbReference type="EMBL" id="SRLE01000007">
    <property type="protein sequence ID" value="TGD73530.1"/>
    <property type="molecule type" value="Genomic_DNA"/>
</dbReference>
<protein>
    <submittedName>
        <fullName evidence="2">Class GN sortase</fullName>
        <ecNumber evidence="2">3.4.22.-</ecNumber>
    </submittedName>
</protein>
<reference evidence="2 3" key="1">
    <citation type="submission" date="2019-04" db="EMBL/GenBank/DDBJ databases">
        <title>Taxonomy of novel Haliea sp. from mangrove soil of West Coast of India.</title>
        <authorList>
            <person name="Verma A."/>
            <person name="Kumar P."/>
            <person name="Krishnamurthi S."/>
        </authorList>
    </citation>
    <scope>NUCLEOTIDE SEQUENCE [LARGE SCALE GENOMIC DNA]</scope>
    <source>
        <strain evidence="2 3">SAOS-164</strain>
    </source>
</reference>
<dbReference type="Proteomes" id="UP000298050">
    <property type="component" value="Unassembled WGS sequence"/>
</dbReference>
<dbReference type="AlphaFoldDB" id="A0A4Z0M224"/>
<dbReference type="Gene3D" id="2.40.260.10">
    <property type="entry name" value="Sortase"/>
    <property type="match status" value="1"/>
</dbReference>
<keyword evidence="1 2" id="KW-0378">Hydrolase</keyword>
<proteinExistence type="predicted"/>
<dbReference type="SUPFAM" id="SSF63817">
    <property type="entry name" value="Sortase"/>
    <property type="match status" value="1"/>
</dbReference>
<dbReference type="Pfam" id="PF04203">
    <property type="entry name" value="Sortase"/>
    <property type="match status" value="1"/>
</dbReference>
<evidence type="ECO:0000313" key="3">
    <source>
        <dbReference type="Proteomes" id="UP000298050"/>
    </source>
</evidence>
<comment type="caution">
    <text evidence="2">The sequence shown here is derived from an EMBL/GenBank/DDBJ whole genome shotgun (WGS) entry which is preliminary data.</text>
</comment>
<dbReference type="InterPro" id="IPR022445">
    <property type="entry name" value="Sortase_proteobact_type"/>
</dbReference>
<accession>A0A4Z0M224</accession>
<dbReference type="InterPro" id="IPR005754">
    <property type="entry name" value="Sortase"/>
</dbReference>
<organism evidence="2 3">
    <name type="scientific">Mangrovimicrobium sediminis</name>
    <dbReference type="NCBI Taxonomy" id="2562682"/>
    <lineage>
        <taxon>Bacteria</taxon>
        <taxon>Pseudomonadati</taxon>
        <taxon>Pseudomonadota</taxon>
        <taxon>Gammaproteobacteria</taxon>
        <taxon>Cellvibrionales</taxon>
        <taxon>Halieaceae</taxon>
        <taxon>Mangrovimicrobium</taxon>
    </lineage>
</organism>
<dbReference type="InterPro" id="IPR041999">
    <property type="entry name" value="Sortase_D_1"/>
</dbReference>